<evidence type="ECO:0000313" key="2">
    <source>
        <dbReference type="WBParaSite" id="Pan_g17653.t1"/>
    </source>
</evidence>
<evidence type="ECO:0000313" key="1">
    <source>
        <dbReference type="Proteomes" id="UP000492821"/>
    </source>
</evidence>
<accession>A0A7E4V860</accession>
<protein>
    <submittedName>
        <fullName evidence="2">FBD domain-containing protein</fullName>
    </submittedName>
</protein>
<reference evidence="2" key="2">
    <citation type="submission" date="2020-10" db="UniProtKB">
        <authorList>
            <consortium name="WormBaseParasite"/>
        </authorList>
    </citation>
    <scope>IDENTIFICATION</scope>
</reference>
<name>A0A7E4V860_PANRE</name>
<dbReference type="AlphaFoldDB" id="A0A7E4V860"/>
<keyword evidence="1" id="KW-1185">Reference proteome</keyword>
<dbReference type="WBParaSite" id="Pan_g17653.t1">
    <property type="protein sequence ID" value="Pan_g17653.t1"/>
    <property type="gene ID" value="Pan_g17653"/>
</dbReference>
<reference evidence="1" key="1">
    <citation type="journal article" date="2013" name="Genetics">
        <title>The draft genome and transcriptome of Panagrellus redivivus are shaped by the harsh demands of a free-living lifestyle.</title>
        <authorList>
            <person name="Srinivasan J."/>
            <person name="Dillman A.R."/>
            <person name="Macchietto M.G."/>
            <person name="Heikkinen L."/>
            <person name="Lakso M."/>
            <person name="Fracchia K.M."/>
            <person name="Antoshechkin I."/>
            <person name="Mortazavi A."/>
            <person name="Wong G."/>
            <person name="Sternberg P.W."/>
        </authorList>
    </citation>
    <scope>NUCLEOTIDE SEQUENCE [LARGE SCALE GENOMIC DNA]</scope>
    <source>
        <strain evidence="1">MT8872</strain>
    </source>
</reference>
<organism evidence="1 2">
    <name type="scientific">Panagrellus redivivus</name>
    <name type="common">Microworm</name>
    <dbReference type="NCBI Taxonomy" id="6233"/>
    <lineage>
        <taxon>Eukaryota</taxon>
        <taxon>Metazoa</taxon>
        <taxon>Ecdysozoa</taxon>
        <taxon>Nematoda</taxon>
        <taxon>Chromadorea</taxon>
        <taxon>Rhabditida</taxon>
        <taxon>Tylenchina</taxon>
        <taxon>Panagrolaimomorpha</taxon>
        <taxon>Panagrolaimoidea</taxon>
        <taxon>Panagrolaimidae</taxon>
        <taxon>Panagrellus</taxon>
    </lineage>
</organism>
<sequence length="265" mass="30257">MPYPLAKLAYGLRCRLAELASPSERYHLQIAAGNVSICPTKSQNVDTSGGCHLNIGHRAGGTVSNYRCETPVPEESLIRLREVSIYGIDDPMDITSDIIYNFLLEPECLSLFNYRHLPAYFTKPSNKIVVSNVKSIRLYSGSESQTFNDFPKLFAACPKVTSLELRVFNLPDTWMIDICKNQKTKLEIMRCDCPKLPLGKRKILEFVEFIDAQEDNFRLIMTAKTSYEKAVEAFLKQYYECQGIKSANPEDEKVVFRWIHVNDCF</sequence>
<proteinExistence type="predicted"/>
<dbReference type="Proteomes" id="UP000492821">
    <property type="component" value="Unassembled WGS sequence"/>
</dbReference>